<dbReference type="RefSeq" id="WP_225233559.1">
    <property type="nucleotide sequence ID" value="NZ_JBAPLV010000014.1"/>
</dbReference>
<evidence type="ECO:0000313" key="6">
    <source>
        <dbReference type="Proteomes" id="UP001373496"/>
    </source>
</evidence>
<dbReference type="PROSITE" id="PS51118">
    <property type="entry name" value="HTH_HXLR"/>
    <property type="match status" value="1"/>
</dbReference>
<keyword evidence="2" id="KW-0238">DNA-binding</keyword>
<accession>A0ABU8E783</accession>
<dbReference type="SUPFAM" id="SSF46785">
    <property type="entry name" value="Winged helix' DNA-binding domain"/>
    <property type="match status" value="1"/>
</dbReference>
<evidence type="ECO:0000313" key="5">
    <source>
        <dbReference type="EMBL" id="MEI4279506.1"/>
    </source>
</evidence>
<comment type="caution">
    <text evidence="5">The sequence shown here is derived from an EMBL/GenBank/DDBJ whole genome shotgun (WGS) entry which is preliminary data.</text>
</comment>
<dbReference type="EMBL" id="JBAPLV010000014">
    <property type="protein sequence ID" value="MEI4279506.1"/>
    <property type="molecule type" value="Genomic_DNA"/>
</dbReference>
<dbReference type="Gene3D" id="1.10.10.10">
    <property type="entry name" value="Winged helix-like DNA-binding domain superfamily/Winged helix DNA-binding domain"/>
    <property type="match status" value="1"/>
</dbReference>
<keyword evidence="6" id="KW-1185">Reference proteome</keyword>
<dbReference type="InterPro" id="IPR036390">
    <property type="entry name" value="WH_DNA-bd_sf"/>
</dbReference>
<proteinExistence type="predicted"/>
<dbReference type="InterPro" id="IPR002577">
    <property type="entry name" value="HTH_HxlR"/>
</dbReference>
<dbReference type="PANTHER" id="PTHR33204:SF18">
    <property type="entry name" value="TRANSCRIPTIONAL REGULATORY PROTEIN"/>
    <property type="match status" value="1"/>
</dbReference>
<dbReference type="PANTHER" id="PTHR33204">
    <property type="entry name" value="TRANSCRIPTIONAL REGULATOR, MARR FAMILY"/>
    <property type="match status" value="1"/>
</dbReference>
<name>A0ABU8E783_9ACTN</name>
<sequence length="158" mass="17211">MDDFLGERDTWTSEGCSIAGALDLVGARSTLLLLREASLGTTRFGDFVSRVGLSEPMAARRLKDLVGEGLLERRSYREPGSRAREEYRLTAKGQALVPVLMALRQWGDEYASPEAGPTLRMAHADCGAELRVEVRCAAGHRVGRGEVEVTPGPGLVRR</sequence>
<dbReference type="Pfam" id="PF01638">
    <property type="entry name" value="HxlR"/>
    <property type="match status" value="1"/>
</dbReference>
<keyword evidence="3" id="KW-0804">Transcription</keyword>
<protein>
    <submittedName>
        <fullName evidence="5">Helix-turn-helix domain-containing protein</fullName>
    </submittedName>
</protein>
<feature type="domain" description="HTH hxlR-type" evidence="4">
    <location>
        <begin position="16"/>
        <end position="115"/>
    </location>
</feature>
<evidence type="ECO:0000256" key="3">
    <source>
        <dbReference type="ARBA" id="ARBA00023163"/>
    </source>
</evidence>
<organism evidence="5 6">
    <name type="scientific">Klenkia terrae</name>
    <dbReference type="NCBI Taxonomy" id="1052259"/>
    <lineage>
        <taxon>Bacteria</taxon>
        <taxon>Bacillati</taxon>
        <taxon>Actinomycetota</taxon>
        <taxon>Actinomycetes</taxon>
        <taxon>Geodermatophilales</taxon>
        <taxon>Geodermatophilaceae</taxon>
        <taxon>Klenkia</taxon>
    </lineage>
</organism>
<gene>
    <name evidence="5" type="ORF">UXQ13_13630</name>
</gene>
<dbReference type="InterPro" id="IPR036388">
    <property type="entry name" value="WH-like_DNA-bd_sf"/>
</dbReference>
<evidence type="ECO:0000256" key="1">
    <source>
        <dbReference type="ARBA" id="ARBA00023015"/>
    </source>
</evidence>
<reference evidence="5 6" key="1">
    <citation type="submission" date="2024-03" db="EMBL/GenBank/DDBJ databases">
        <title>Draft genome sequence of Klenkia terrae.</title>
        <authorList>
            <person name="Duangmal K."/>
            <person name="Chantavorakit T."/>
        </authorList>
    </citation>
    <scope>NUCLEOTIDE SEQUENCE [LARGE SCALE GENOMIC DNA]</scope>
    <source>
        <strain evidence="5 6">JCM 17786</strain>
    </source>
</reference>
<dbReference type="Proteomes" id="UP001373496">
    <property type="component" value="Unassembled WGS sequence"/>
</dbReference>
<keyword evidence="1" id="KW-0805">Transcription regulation</keyword>
<evidence type="ECO:0000259" key="4">
    <source>
        <dbReference type="PROSITE" id="PS51118"/>
    </source>
</evidence>
<evidence type="ECO:0000256" key="2">
    <source>
        <dbReference type="ARBA" id="ARBA00023125"/>
    </source>
</evidence>